<evidence type="ECO:0008006" key="3">
    <source>
        <dbReference type="Google" id="ProtNLM"/>
    </source>
</evidence>
<proteinExistence type="predicted"/>
<comment type="caution">
    <text evidence="1">The sequence shown here is derived from an EMBL/GenBank/DDBJ whole genome shotgun (WGS) entry which is preliminary data.</text>
</comment>
<dbReference type="EMBL" id="JANUAE010000004">
    <property type="protein sequence ID" value="MCS3709931.1"/>
    <property type="molecule type" value="Genomic_DNA"/>
</dbReference>
<reference evidence="1" key="1">
    <citation type="submission" date="2022-08" db="EMBL/GenBank/DDBJ databases">
        <title>Genomic Encyclopedia of Type Strains, Phase V (KMG-V): Genome sequencing to study the core and pangenomes of soil and plant-associated prokaryotes.</title>
        <authorList>
            <person name="Whitman W."/>
        </authorList>
    </citation>
    <scope>NUCLEOTIDE SEQUENCE</scope>
    <source>
        <strain evidence="1">SP3049</strain>
    </source>
</reference>
<dbReference type="Pfam" id="PF08665">
    <property type="entry name" value="PglZ"/>
    <property type="match status" value="1"/>
</dbReference>
<gene>
    <name evidence="1" type="ORF">GGP61_001535</name>
</gene>
<dbReference type="Proteomes" id="UP001155057">
    <property type="component" value="Unassembled WGS sequence"/>
</dbReference>
<organism evidence="1 2">
    <name type="scientific">Salinibacter ruber</name>
    <dbReference type="NCBI Taxonomy" id="146919"/>
    <lineage>
        <taxon>Bacteria</taxon>
        <taxon>Pseudomonadati</taxon>
        <taxon>Rhodothermota</taxon>
        <taxon>Rhodothermia</taxon>
        <taxon>Rhodothermales</taxon>
        <taxon>Salinibacteraceae</taxon>
        <taxon>Salinibacter</taxon>
    </lineage>
</organism>
<dbReference type="NCBIfam" id="NF033444">
    <property type="entry name" value="BREX_PglZ_5"/>
    <property type="match status" value="1"/>
</dbReference>
<name>A0A9X2TH61_9BACT</name>
<evidence type="ECO:0000313" key="1">
    <source>
        <dbReference type="EMBL" id="MCS3709931.1"/>
    </source>
</evidence>
<dbReference type="AlphaFoldDB" id="A0A9X2TH61"/>
<sequence>MPETVRAQRSLTEEAEQVLRQHFKSAESPRARVLWWDAGGHLRDVVRRACQERDVPFVEQEHPLAFRRWVAEQGEAPHDEPEEVVWYVPDAPRGRDWFRDVKHMGGVVEKSIEDLAADVYGKKTWQLRISTTDRPVSDRLAAILLDNLRGSSHPTFEQLQGRLVIQADEGIIEYLLRDGWEMLPTSSEDLETVRSLLRDRGVPELPSGQGPEAMVEAVRRWAVAGWLSQAGIPDTAFPGAIADSDLGYAYRRLKAVLREDLQSKVFGTYQRRYWDEIIDQIEDPWTLSRCPVDGALDERLWAEWEADFEAERFEACREHAAERADALCEHTGRLDEPVGKETPPRIRVWSQAVALADLAHRYETWDQRNAPAHVLYADREEGSWQIDAAVRRIIVSGTPEEDLPSGHPARESLSDHRERLVETEYLNYLRDLSDEMETALAQGDLVDDSLSSAVHFWSDHEKELGAGNEALFFYLDALRLDLARELADRLQARSDDSDELDLNVEESTRLGVLPSETKFGMAAVLPGRPKSYEVRLDDGDLGAYRNGSSLDADKRRRLLEEEGWAVASDDPSGWSQTRVAYYSKEIDDYGEASMKDIERRLAERVRTLADEIFDRIRKGDWNRAYVVTDHGFVLLPEDAQFEDLTPPGGDVKRRRVAAEDLSDDGPGVLLTGERVPELFSYLSSPVRLLLDPQHRFKKQGIPDSRYYHGGALPQECILSFLKIEAA</sequence>
<protein>
    <recommendedName>
        <fullName evidence="3">PglZ domain-containing protein</fullName>
    </recommendedName>
</protein>
<dbReference type="RefSeq" id="WP_259123908.1">
    <property type="nucleotide sequence ID" value="NZ_JANTZO010000005.1"/>
</dbReference>
<evidence type="ECO:0000313" key="2">
    <source>
        <dbReference type="Proteomes" id="UP001155057"/>
    </source>
</evidence>
<accession>A0A9X2TH61</accession>